<dbReference type="OrthoDB" id="1931306at2"/>
<keyword evidence="3" id="KW-1185">Reference proteome</keyword>
<dbReference type="PROSITE" id="PS51257">
    <property type="entry name" value="PROKAR_LIPOPROTEIN"/>
    <property type="match status" value="1"/>
</dbReference>
<evidence type="ECO:0000256" key="1">
    <source>
        <dbReference type="SAM" id="Coils"/>
    </source>
</evidence>
<keyword evidence="1" id="KW-0175">Coiled coil</keyword>
<proteinExistence type="predicted"/>
<protein>
    <recommendedName>
        <fullName evidence="4">Lipoprotein</fullName>
    </recommendedName>
</protein>
<organism evidence="2 3">
    <name type="scientific">Desulfosporosinus fructosivorans</name>
    <dbReference type="NCBI Taxonomy" id="2018669"/>
    <lineage>
        <taxon>Bacteria</taxon>
        <taxon>Bacillati</taxon>
        <taxon>Bacillota</taxon>
        <taxon>Clostridia</taxon>
        <taxon>Eubacteriales</taxon>
        <taxon>Desulfitobacteriaceae</taxon>
        <taxon>Desulfosporosinus</taxon>
    </lineage>
</organism>
<dbReference type="Proteomes" id="UP000298460">
    <property type="component" value="Unassembled WGS sequence"/>
</dbReference>
<feature type="coiled-coil region" evidence="1">
    <location>
        <begin position="30"/>
        <end position="64"/>
    </location>
</feature>
<gene>
    <name evidence="2" type="ORF">E4K67_01985</name>
</gene>
<dbReference type="AlphaFoldDB" id="A0A4Z0RBE7"/>
<sequence>MDRKVLTLGLVMCLSSITVTGCSNSQQDEIARLDKSYVLEQQKNVELEKEKAVLSESLESANKRVEKQVSIITSLSKDSANEMNIYSICTGNIDDYSKVIDFYITMPKELSLKSKLSTIAETISEAYFSNLPIKVLEIDDKKIATVNLEEMPESSTDTSMKQSNSWSTSLFQGSTGGTITRIRLAESFLQKDYKGEWIEGIRFLYKGQRIDFQHVPELSEVIYRR</sequence>
<accession>A0A4Z0RBE7</accession>
<evidence type="ECO:0000313" key="3">
    <source>
        <dbReference type="Proteomes" id="UP000298460"/>
    </source>
</evidence>
<evidence type="ECO:0000313" key="2">
    <source>
        <dbReference type="EMBL" id="TGE39784.1"/>
    </source>
</evidence>
<dbReference type="EMBL" id="SPQQ01000001">
    <property type="protein sequence ID" value="TGE39784.1"/>
    <property type="molecule type" value="Genomic_DNA"/>
</dbReference>
<reference evidence="2 3" key="1">
    <citation type="submission" date="2019-03" db="EMBL/GenBank/DDBJ databases">
        <title>Draft Genome Sequence of Desulfosporosinus fructosivorans Strain 63.6F, Isolated from Marine Sediment in the Baltic Sea.</title>
        <authorList>
            <person name="Hausmann B."/>
            <person name="Vandieken V."/>
            <person name="Pjevac P."/>
            <person name="Schreck K."/>
            <person name="Herbold C.W."/>
            <person name="Loy A."/>
        </authorList>
    </citation>
    <scope>NUCLEOTIDE SEQUENCE [LARGE SCALE GENOMIC DNA]</scope>
    <source>
        <strain evidence="2 3">63.6F</strain>
    </source>
</reference>
<name>A0A4Z0RBE7_9FIRM</name>
<comment type="caution">
    <text evidence="2">The sequence shown here is derived from an EMBL/GenBank/DDBJ whole genome shotgun (WGS) entry which is preliminary data.</text>
</comment>
<dbReference type="RefSeq" id="WP_135544723.1">
    <property type="nucleotide sequence ID" value="NZ_SPQQ01000001.1"/>
</dbReference>
<evidence type="ECO:0008006" key="4">
    <source>
        <dbReference type="Google" id="ProtNLM"/>
    </source>
</evidence>